<gene>
    <name evidence="5" type="ORF">LB941_11060</name>
</gene>
<sequence>MNSNKIYLAIDLKSFYASTECIALGLDPLNTNLVVADESRTNKTICLAVSPALKSFGVPSRPRLFEVEQKIKSLNLAKQKQLHTRLPRSSIYKNELFKNKFLKVDYLVVPPRMHFYLEMSTKIYQIYLRFVSQDDIHVYSIDEVFIDLTSYLKTYGVNAHTLTKKILTTIMQETGITATAGIGENLYLAKVAMDIVAKKIKADKDGVRIAHLTVASYRKYLWAHEPITDFWRVGRGYAKRLAKLGLNTMGDIAACSLGTLSDKYNEELLYKNFGVNAELLIDHAWGKETTTLTDIKNYRPKHNSLGSGQVLMHPYTFMEAKLIVREMSEALVLELLRKKLVTNQIMLTISYDIKSLTFCSYTGPTTIDFYGREVPKHGHGTTNFKKMTASDDLITPSVLKLYAQITNPRLLIRKITITASNIMSKKAAATLQYSEQLDLFSKPNDSPQLNQDVDREERKQQVILALKERYGQRAIFKASDLKKEATALQRGNQIGGHKA</sequence>
<dbReference type="Gene3D" id="1.10.150.20">
    <property type="entry name" value="5' to 3' exonuclease, C-terminal subdomain"/>
    <property type="match status" value="1"/>
</dbReference>
<dbReference type="InterPro" id="IPR043502">
    <property type="entry name" value="DNA/RNA_pol_sf"/>
</dbReference>
<dbReference type="EMBL" id="JAIULA010000028">
    <property type="protein sequence ID" value="MCP0887868.1"/>
    <property type="molecule type" value="Genomic_DNA"/>
</dbReference>
<keyword evidence="6" id="KW-1185">Reference proteome</keyword>
<evidence type="ECO:0000256" key="3">
    <source>
        <dbReference type="ARBA" id="ARBA00022932"/>
    </source>
</evidence>
<feature type="domain" description="UmuC" evidence="4">
    <location>
        <begin position="7"/>
        <end position="234"/>
    </location>
</feature>
<dbReference type="InterPro" id="IPR043128">
    <property type="entry name" value="Rev_trsase/Diguanyl_cyclase"/>
</dbReference>
<proteinExistence type="inferred from homology"/>
<evidence type="ECO:0000259" key="4">
    <source>
        <dbReference type="PROSITE" id="PS50173"/>
    </source>
</evidence>
<dbReference type="GO" id="GO:0042276">
    <property type="term" value="P:error-prone translesion synthesis"/>
    <property type="evidence" value="ECO:0007669"/>
    <property type="project" value="TreeGrafter"/>
</dbReference>
<dbReference type="Proteomes" id="UP001139006">
    <property type="component" value="Unassembled WGS sequence"/>
</dbReference>
<dbReference type="GO" id="GO:0006281">
    <property type="term" value="P:DNA repair"/>
    <property type="evidence" value="ECO:0007669"/>
    <property type="project" value="InterPro"/>
</dbReference>
<dbReference type="AlphaFoldDB" id="A0A9X2FSC6"/>
<dbReference type="SUPFAM" id="SSF56672">
    <property type="entry name" value="DNA/RNA polymerases"/>
    <property type="match status" value="1"/>
</dbReference>
<comment type="similarity">
    <text evidence="1">Belongs to the DNA polymerase type-Y family.</text>
</comment>
<dbReference type="InterPro" id="IPR050116">
    <property type="entry name" value="DNA_polymerase-Y"/>
</dbReference>
<evidence type="ECO:0000256" key="1">
    <source>
        <dbReference type="ARBA" id="ARBA00010945"/>
    </source>
</evidence>
<dbReference type="InterPro" id="IPR017961">
    <property type="entry name" value="DNA_pol_Y-fam_little_finger"/>
</dbReference>
<dbReference type="Gene3D" id="3.40.1170.60">
    <property type="match status" value="1"/>
</dbReference>
<reference evidence="5 6" key="1">
    <citation type="journal article" date="2023" name="Int. J. Syst. Evol. Microbiol.">
        <title>Ligilactobacillus ubinensis sp. nov., a novel species isolated from the wild ferment of a durian fruit (Durio zibethinus).</title>
        <authorList>
            <person name="Heng Y.C."/>
            <person name="Menon N."/>
            <person name="Chen B."/>
            <person name="Loo B.Z.L."/>
            <person name="Wong G.W.J."/>
            <person name="Lim A.C.H."/>
            <person name="Silvaraju S."/>
            <person name="Kittelmann S."/>
        </authorList>
    </citation>
    <scope>NUCLEOTIDE SEQUENCE [LARGE SCALE GENOMIC DNA]</scope>
    <source>
        <strain evidence="5 6">WILCCON 0076</strain>
    </source>
</reference>
<keyword evidence="2" id="KW-0515">Mutator protein</keyword>
<keyword evidence="3" id="KW-0808">Transferase</keyword>
<dbReference type="PANTHER" id="PTHR11076:SF35">
    <property type="entry name" value="DNA REPAIR PROTEIN HOMOLOG YOBH"/>
    <property type="match status" value="1"/>
</dbReference>
<keyword evidence="3" id="KW-0548">Nucleotidyltransferase</keyword>
<keyword evidence="3" id="KW-0239">DNA-directed DNA polymerase</keyword>
<dbReference type="PANTHER" id="PTHR11076">
    <property type="entry name" value="DNA REPAIR POLYMERASE UMUC / TRANSFERASE FAMILY MEMBER"/>
    <property type="match status" value="1"/>
</dbReference>
<evidence type="ECO:0000313" key="5">
    <source>
        <dbReference type="EMBL" id="MCP0887868.1"/>
    </source>
</evidence>
<dbReference type="Gene3D" id="3.30.70.270">
    <property type="match status" value="1"/>
</dbReference>
<accession>A0A9X2FSC6</accession>
<dbReference type="Pfam" id="PF11799">
    <property type="entry name" value="IMS_C"/>
    <property type="match status" value="1"/>
</dbReference>
<dbReference type="GO" id="GO:0003684">
    <property type="term" value="F:damaged DNA binding"/>
    <property type="evidence" value="ECO:0007669"/>
    <property type="project" value="InterPro"/>
</dbReference>
<dbReference type="RefSeq" id="WP_253362029.1">
    <property type="nucleotide sequence ID" value="NZ_JAIULA010000028.1"/>
</dbReference>
<dbReference type="Pfam" id="PF00817">
    <property type="entry name" value="IMS"/>
    <property type="match status" value="1"/>
</dbReference>
<dbReference type="GO" id="GO:0003887">
    <property type="term" value="F:DNA-directed DNA polymerase activity"/>
    <property type="evidence" value="ECO:0007669"/>
    <property type="project" value="UniProtKB-KW"/>
</dbReference>
<name>A0A9X2FSC6_9LACO</name>
<dbReference type="GO" id="GO:0005829">
    <property type="term" value="C:cytosol"/>
    <property type="evidence" value="ECO:0007669"/>
    <property type="project" value="TreeGrafter"/>
</dbReference>
<protein>
    <recommendedName>
        <fullName evidence="4">UmuC domain-containing protein</fullName>
    </recommendedName>
</protein>
<dbReference type="GO" id="GO:0009432">
    <property type="term" value="P:SOS response"/>
    <property type="evidence" value="ECO:0007669"/>
    <property type="project" value="TreeGrafter"/>
</dbReference>
<evidence type="ECO:0000313" key="6">
    <source>
        <dbReference type="Proteomes" id="UP001139006"/>
    </source>
</evidence>
<evidence type="ECO:0000256" key="2">
    <source>
        <dbReference type="ARBA" id="ARBA00022457"/>
    </source>
</evidence>
<dbReference type="InterPro" id="IPR001126">
    <property type="entry name" value="UmuC"/>
</dbReference>
<dbReference type="PROSITE" id="PS50173">
    <property type="entry name" value="UMUC"/>
    <property type="match status" value="1"/>
</dbReference>
<organism evidence="5 6">
    <name type="scientific">Ligilactobacillus ubinensis</name>
    <dbReference type="NCBI Taxonomy" id="2876789"/>
    <lineage>
        <taxon>Bacteria</taxon>
        <taxon>Bacillati</taxon>
        <taxon>Bacillota</taxon>
        <taxon>Bacilli</taxon>
        <taxon>Lactobacillales</taxon>
        <taxon>Lactobacillaceae</taxon>
        <taxon>Ligilactobacillus</taxon>
    </lineage>
</organism>
<comment type="caution">
    <text evidence="5">The sequence shown here is derived from an EMBL/GenBank/DDBJ whole genome shotgun (WGS) entry which is preliminary data.</text>
</comment>